<evidence type="ECO:0000256" key="5">
    <source>
        <dbReference type="ARBA" id="ARBA00023136"/>
    </source>
</evidence>
<keyword evidence="3 6" id="KW-0812">Transmembrane</keyword>
<dbReference type="GO" id="GO:0005886">
    <property type="term" value="C:plasma membrane"/>
    <property type="evidence" value="ECO:0007669"/>
    <property type="project" value="UniProtKB-SubCell"/>
</dbReference>
<evidence type="ECO:0000256" key="1">
    <source>
        <dbReference type="ARBA" id="ARBA00004651"/>
    </source>
</evidence>
<dbReference type="Proteomes" id="UP000321058">
    <property type="component" value="Unassembled WGS sequence"/>
</dbReference>
<keyword evidence="9" id="KW-1185">Reference proteome</keyword>
<reference evidence="8 9" key="1">
    <citation type="submission" date="2019-07" db="EMBL/GenBank/DDBJ databases">
        <title>Whole genome shotgun sequence of Reyranella soli NBRC 108950.</title>
        <authorList>
            <person name="Hosoyama A."/>
            <person name="Uohara A."/>
            <person name="Ohji S."/>
            <person name="Ichikawa N."/>
        </authorList>
    </citation>
    <scope>NUCLEOTIDE SEQUENCE [LARGE SCALE GENOMIC DNA]</scope>
    <source>
        <strain evidence="8 9">NBRC 108950</strain>
    </source>
</reference>
<accession>A0A512NGY7</accession>
<evidence type="ECO:0000256" key="4">
    <source>
        <dbReference type="ARBA" id="ARBA00022989"/>
    </source>
</evidence>
<comment type="subcellular location">
    <subcellularLocation>
        <location evidence="1">Cell membrane</location>
        <topology evidence="1">Multi-pass membrane protein</topology>
    </subcellularLocation>
</comment>
<keyword evidence="4 6" id="KW-1133">Transmembrane helix</keyword>
<feature type="domain" description="Cardiolipin synthase N-terminal" evidence="7">
    <location>
        <begin position="23"/>
        <end position="67"/>
    </location>
</feature>
<protein>
    <submittedName>
        <fullName evidence="8">Membrane protein</fullName>
    </submittedName>
</protein>
<evidence type="ECO:0000313" key="9">
    <source>
        <dbReference type="Proteomes" id="UP000321058"/>
    </source>
</evidence>
<organism evidence="8 9">
    <name type="scientific">Reyranella soli</name>
    <dbReference type="NCBI Taxonomy" id="1230389"/>
    <lineage>
        <taxon>Bacteria</taxon>
        <taxon>Pseudomonadati</taxon>
        <taxon>Pseudomonadota</taxon>
        <taxon>Alphaproteobacteria</taxon>
        <taxon>Hyphomicrobiales</taxon>
        <taxon>Reyranellaceae</taxon>
        <taxon>Reyranella</taxon>
    </lineage>
</organism>
<keyword evidence="5 6" id="KW-0472">Membrane</keyword>
<dbReference type="Pfam" id="PF13396">
    <property type="entry name" value="PLDc_N"/>
    <property type="match status" value="1"/>
</dbReference>
<dbReference type="AlphaFoldDB" id="A0A512NGY7"/>
<name>A0A512NGY7_9HYPH</name>
<dbReference type="EMBL" id="BKAJ01000096">
    <property type="protein sequence ID" value="GEP58227.1"/>
    <property type="molecule type" value="Genomic_DNA"/>
</dbReference>
<keyword evidence="2" id="KW-1003">Cell membrane</keyword>
<comment type="caution">
    <text evidence="8">The sequence shown here is derived from an EMBL/GenBank/DDBJ whole genome shotgun (WGS) entry which is preliminary data.</text>
</comment>
<dbReference type="RefSeq" id="WP_147153262.1">
    <property type="nucleotide sequence ID" value="NZ_BKAJ01000096.1"/>
</dbReference>
<evidence type="ECO:0000256" key="3">
    <source>
        <dbReference type="ARBA" id="ARBA00022692"/>
    </source>
</evidence>
<evidence type="ECO:0000313" key="8">
    <source>
        <dbReference type="EMBL" id="GEP58227.1"/>
    </source>
</evidence>
<evidence type="ECO:0000259" key="7">
    <source>
        <dbReference type="Pfam" id="PF13396"/>
    </source>
</evidence>
<sequence>MVFSAESTFANFLADAFAIFVFILWFWLFITTASDLFRRQDISGFGKVLWVILLIVLPYIGIFAYILTQGGGMAERNRSQVRQARDELRQAVGFSVADELTKLERLMTEKSISKEEYARLRARILQ</sequence>
<dbReference type="OrthoDB" id="7596142at2"/>
<evidence type="ECO:0000256" key="2">
    <source>
        <dbReference type="ARBA" id="ARBA00022475"/>
    </source>
</evidence>
<proteinExistence type="predicted"/>
<evidence type="ECO:0000256" key="6">
    <source>
        <dbReference type="SAM" id="Phobius"/>
    </source>
</evidence>
<feature type="transmembrane region" description="Helical" evidence="6">
    <location>
        <begin position="50"/>
        <end position="68"/>
    </location>
</feature>
<dbReference type="InterPro" id="IPR027379">
    <property type="entry name" value="CLS_N"/>
</dbReference>
<gene>
    <name evidence="8" type="ORF">RSO01_53930</name>
</gene>
<feature type="transmembrane region" description="Helical" evidence="6">
    <location>
        <begin position="12"/>
        <end position="30"/>
    </location>
</feature>